<evidence type="ECO:0000313" key="1">
    <source>
        <dbReference type="EMBL" id="POQ05523.1"/>
    </source>
</evidence>
<dbReference type="AlphaFoldDB" id="A0AAE5VW84"/>
<evidence type="ECO:0000313" key="2">
    <source>
        <dbReference type="Proteomes" id="UP000237295"/>
    </source>
</evidence>
<name>A0AAE5VW84_PSESY</name>
<dbReference type="EMBL" id="NBAQ01000002">
    <property type="protein sequence ID" value="POQ05523.1"/>
    <property type="molecule type" value="Genomic_DNA"/>
</dbReference>
<organism evidence="1 2">
    <name type="scientific">Pseudomonas syringae pv. syringae</name>
    <dbReference type="NCBI Taxonomy" id="321"/>
    <lineage>
        <taxon>Bacteria</taxon>
        <taxon>Pseudomonadati</taxon>
        <taxon>Pseudomonadota</taxon>
        <taxon>Gammaproteobacteria</taxon>
        <taxon>Pseudomonadales</taxon>
        <taxon>Pseudomonadaceae</taxon>
        <taxon>Pseudomonas</taxon>
        <taxon>Pseudomonas syringae</taxon>
    </lineage>
</organism>
<accession>A0AAE5VW84</accession>
<comment type="caution">
    <text evidence="1">The sequence shown here is derived from an EMBL/GenBank/DDBJ whole genome shotgun (WGS) entry which is preliminary data.</text>
</comment>
<reference evidence="1 2" key="1">
    <citation type="submission" date="2017-03" db="EMBL/GenBank/DDBJ databases">
        <authorList>
            <person name="Hulin M.T."/>
        </authorList>
    </citation>
    <scope>NUCLEOTIDE SEQUENCE [LARGE SCALE GENOMIC DNA]</scope>
    <source>
        <strain evidence="1 2">5264</strain>
    </source>
</reference>
<dbReference type="Proteomes" id="UP000237295">
    <property type="component" value="Unassembled WGS sequence"/>
</dbReference>
<sequence length="146" mass="16063">MDLFNEVSLRILSALYASFPAPIGLNPAVIGMLEDTSYQNELGAMVHEEEWKNLDQFIKDTARWLANEGYLSHRQDHSRFWSTYTLSSMGLKCLKNVEQPNIGQSTFAEKLKDEGATAAKAAASKFMDQFLAAGATILINAAGLSS</sequence>
<protein>
    <submittedName>
        <fullName evidence="1">Uncharacterized protein</fullName>
    </submittedName>
</protein>
<proteinExistence type="predicted"/>
<gene>
    <name evidence="1" type="ORF">CXB42_05125</name>
</gene>